<proteinExistence type="predicted"/>
<dbReference type="InterPro" id="IPR036465">
    <property type="entry name" value="vWFA_dom_sf"/>
</dbReference>
<evidence type="ECO:0000259" key="1">
    <source>
        <dbReference type="Pfam" id="PF13400"/>
    </source>
</evidence>
<dbReference type="InterPro" id="IPR028087">
    <property type="entry name" value="Tad_N"/>
</dbReference>
<dbReference type="RefSeq" id="WP_267612531.1">
    <property type="nucleotide sequence ID" value="NZ_JAOVZQ010000001.1"/>
</dbReference>
<dbReference type="Gene3D" id="3.40.50.410">
    <property type="entry name" value="von Willebrand factor, type A domain"/>
    <property type="match status" value="2"/>
</dbReference>
<dbReference type="SUPFAM" id="SSF53300">
    <property type="entry name" value="vWA-like"/>
    <property type="match status" value="1"/>
</dbReference>
<organism evidence="2 3">
    <name type="scientific">Hoeflea ulvae</name>
    <dbReference type="NCBI Taxonomy" id="2983764"/>
    <lineage>
        <taxon>Bacteria</taxon>
        <taxon>Pseudomonadati</taxon>
        <taxon>Pseudomonadota</taxon>
        <taxon>Alphaproteobacteria</taxon>
        <taxon>Hyphomicrobiales</taxon>
        <taxon>Rhizobiaceae</taxon>
        <taxon>Hoeflea</taxon>
    </lineage>
</organism>
<keyword evidence="3" id="KW-1185">Reference proteome</keyword>
<accession>A0ABT3YFQ6</accession>
<name>A0ABT3YFQ6_9HYPH</name>
<feature type="domain" description="Putative Flp pilus-assembly TadG-like N-terminal" evidence="1">
    <location>
        <begin position="13"/>
        <end position="59"/>
    </location>
</feature>
<dbReference type="Proteomes" id="UP001081283">
    <property type="component" value="Unassembled WGS sequence"/>
</dbReference>
<dbReference type="Pfam" id="PF13400">
    <property type="entry name" value="Tad"/>
    <property type="match status" value="1"/>
</dbReference>
<gene>
    <name evidence="2" type="ORF">OEG82_11200</name>
</gene>
<reference evidence="2" key="1">
    <citation type="submission" date="2022-10" db="EMBL/GenBank/DDBJ databases">
        <title>Hoeflea sp. J2-29, isolated from marine algae.</title>
        <authorList>
            <person name="Kristyanto S."/>
            <person name="Kim J.M."/>
            <person name="Jeon C.O."/>
        </authorList>
    </citation>
    <scope>NUCLEOTIDE SEQUENCE</scope>
    <source>
        <strain evidence="2">J2-29</strain>
    </source>
</reference>
<dbReference type="EMBL" id="JAOVZQ010000001">
    <property type="protein sequence ID" value="MCY0094590.1"/>
    <property type="molecule type" value="Genomic_DNA"/>
</dbReference>
<sequence>MLRKIPLLKDTSGNFGMAFAILAVPVMLSGGLAVDYVGLSLQKSELQNAADAAALAVAREGEITGPYAVEIARQVVAANYGFTTAQVAAATASGVARINVAVDKPLVFSGLLNKKSVMVNVRSEATYASTRYEIALVLDTTGSMAGGKLVTLQNAIIGLVDDIEALGLDKDQVKIALVPYSGFVNVGPEFGPVINGGGKVKVPAADWLDQDAKAPIPQSDLPSEFSRFAMFRHLKVDWPGCVETRVANGKTLHDVFDTVPDPNDKQSLFTPFFAIDEPDIPLLFANSYLPDSGLPLKGKGTTETDKEDQLVRYGRTGKYVKPKDTDDAIVQVMKWKKPKADFSPSISLSGQSAPKGPGFGCEVEPLVTLTTDFDEIRSTVRKLTASGSNNMLEGVMWGWRVLSSREPFTEGSDEADGSVEKIMIFVSDGENSFGNLNNLLGSSYTSMGYLVDGRLDGLTAASSGQTTSALDKKTIAACTNAKEDGVEIYTIRLEKPVVTTETVLSECASSKAHYFDAPSRQQLAPIMDAIRKGVVQLRLTL</sequence>
<comment type="caution">
    <text evidence="2">The sequence shown here is derived from an EMBL/GenBank/DDBJ whole genome shotgun (WGS) entry which is preliminary data.</text>
</comment>
<evidence type="ECO:0000313" key="3">
    <source>
        <dbReference type="Proteomes" id="UP001081283"/>
    </source>
</evidence>
<evidence type="ECO:0000313" key="2">
    <source>
        <dbReference type="EMBL" id="MCY0094590.1"/>
    </source>
</evidence>
<protein>
    <submittedName>
        <fullName evidence="2">Pilus assembly protein</fullName>
    </submittedName>
</protein>